<keyword evidence="2" id="KW-1185">Reference proteome</keyword>
<name>A0ABQ2WHR3_9ALTE</name>
<dbReference type="RefSeq" id="WP_189481396.1">
    <property type="nucleotide sequence ID" value="NZ_BMYR01000004.1"/>
</dbReference>
<dbReference type="EMBL" id="BMYR01000004">
    <property type="protein sequence ID" value="GGW57056.1"/>
    <property type="molecule type" value="Genomic_DNA"/>
</dbReference>
<evidence type="ECO:0000313" key="2">
    <source>
        <dbReference type="Proteomes" id="UP000634667"/>
    </source>
</evidence>
<dbReference type="Proteomes" id="UP000634667">
    <property type="component" value="Unassembled WGS sequence"/>
</dbReference>
<proteinExistence type="predicted"/>
<accession>A0ABQ2WHR3</accession>
<reference evidence="2" key="1">
    <citation type="journal article" date="2019" name="Int. J. Syst. Evol. Microbiol.">
        <title>The Global Catalogue of Microorganisms (GCM) 10K type strain sequencing project: providing services to taxonomists for standard genome sequencing and annotation.</title>
        <authorList>
            <consortium name="The Broad Institute Genomics Platform"/>
            <consortium name="The Broad Institute Genome Sequencing Center for Infectious Disease"/>
            <person name="Wu L."/>
            <person name="Ma J."/>
        </authorList>
    </citation>
    <scope>NUCLEOTIDE SEQUENCE [LARGE SCALE GENOMIC DNA]</scope>
    <source>
        <strain evidence="2">KCTC 23723</strain>
    </source>
</reference>
<organism evidence="1 2">
    <name type="scientific">Alishewanella tabrizica</name>
    <dbReference type="NCBI Taxonomy" id="671278"/>
    <lineage>
        <taxon>Bacteria</taxon>
        <taxon>Pseudomonadati</taxon>
        <taxon>Pseudomonadota</taxon>
        <taxon>Gammaproteobacteria</taxon>
        <taxon>Alteromonadales</taxon>
        <taxon>Alteromonadaceae</taxon>
        <taxon>Alishewanella</taxon>
    </lineage>
</organism>
<evidence type="ECO:0000313" key="1">
    <source>
        <dbReference type="EMBL" id="GGW57056.1"/>
    </source>
</evidence>
<protein>
    <submittedName>
        <fullName evidence="1">Uncharacterized protein</fullName>
    </submittedName>
</protein>
<comment type="caution">
    <text evidence="1">The sequence shown here is derived from an EMBL/GenBank/DDBJ whole genome shotgun (WGS) entry which is preliminary data.</text>
</comment>
<sequence>MGAQTRLEVALDQFEFLHQHLKAQLPDNTLILSGLRITPEITQAELTLLLTGIQPS</sequence>
<gene>
    <name evidence="1" type="ORF">GCM10008111_11370</name>
</gene>